<evidence type="ECO:0000256" key="1">
    <source>
        <dbReference type="SAM" id="MobiDB-lite"/>
    </source>
</evidence>
<protein>
    <submittedName>
        <fullName evidence="2">Uncharacterized protein</fullName>
    </submittedName>
</protein>
<evidence type="ECO:0000313" key="2">
    <source>
        <dbReference type="EMBL" id="EEG55014.1"/>
    </source>
</evidence>
<dbReference type="Proteomes" id="UP000004756">
    <property type="component" value="Unassembled WGS sequence"/>
</dbReference>
<name>C0D0X4_9FIRM</name>
<dbReference type="AlphaFoldDB" id="C0D0X4"/>
<keyword evidence="3" id="KW-1185">Reference proteome</keyword>
<reference evidence="2 3" key="1">
    <citation type="submission" date="2009-01" db="EMBL/GenBank/DDBJ databases">
        <authorList>
            <person name="Fulton L."/>
            <person name="Clifton S."/>
            <person name="Fulton B."/>
            <person name="Xu J."/>
            <person name="Minx P."/>
            <person name="Pepin K.H."/>
            <person name="Johnson M."/>
            <person name="Bhonagiri V."/>
            <person name="Nash W.E."/>
            <person name="Mardis E.R."/>
            <person name="Wilson R.K."/>
        </authorList>
    </citation>
    <scope>NUCLEOTIDE SEQUENCE [LARGE SCALE GENOMIC DNA]</scope>
    <source>
        <strain evidence="2 3">DSM 15981</strain>
    </source>
</reference>
<proteinExistence type="predicted"/>
<organism evidence="2 3">
    <name type="scientific">[Clostridium] asparagiforme DSM 15981</name>
    <dbReference type="NCBI Taxonomy" id="518636"/>
    <lineage>
        <taxon>Bacteria</taxon>
        <taxon>Bacillati</taxon>
        <taxon>Bacillota</taxon>
        <taxon>Clostridia</taxon>
        <taxon>Lachnospirales</taxon>
        <taxon>Lachnospiraceae</taxon>
        <taxon>Enterocloster</taxon>
    </lineage>
</organism>
<reference evidence="2 3" key="2">
    <citation type="submission" date="2009-02" db="EMBL/GenBank/DDBJ databases">
        <title>Draft genome sequence of Clostridium asparagiforme (DSM 15981).</title>
        <authorList>
            <person name="Sudarsanam P."/>
            <person name="Ley R."/>
            <person name="Guruge J."/>
            <person name="Turnbaugh P.J."/>
            <person name="Mahowald M."/>
            <person name="Liep D."/>
            <person name="Gordon J."/>
        </authorList>
    </citation>
    <scope>NUCLEOTIDE SEQUENCE [LARGE SCALE GENOMIC DNA]</scope>
    <source>
        <strain evidence="2 3">DSM 15981</strain>
    </source>
</reference>
<sequence>MLHMGIRTRGEGSISSCPVAGKKPLAQPAVIAPADGGGRYV</sequence>
<dbReference type="HOGENOM" id="CLU_3267799_0_0_9"/>
<accession>C0D0X4</accession>
<comment type="caution">
    <text evidence="2">The sequence shown here is derived from an EMBL/GenBank/DDBJ whole genome shotgun (WGS) entry which is preliminary data.</text>
</comment>
<feature type="region of interest" description="Disordered" evidence="1">
    <location>
        <begin position="1"/>
        <end position="21"/>
    </location>
</feature>
<dbReference type="EMBL" id="ACCJ01000193">
    <property type="protein sequence ID" value="EEG55014.1"/>
    <property type="molecule type" value="Genomic_DNA"/>
</dbReference>
<gene>
    <name evidence="2" type="ORF">CLOSTASPAR_02911</name>
</gene>
<evidence type="ECO:0000313" key="3">
    <source>
        <dbReference type="Proteomes" id="UP000004756"/>
    </source>
</evidence>